<evidence type="ECO:0000313" key="2">
    <source>
        <dbReference type="Proteomes" id="UP000095492"/>
    </source>
</evidence>
<organism evidence="1 2">
    <name type="scientific">Eubacterium ramulus</name>
    <dbReference type="NCBI Taxonomy" id="39490"/>
    <lineage>
        <taxon>Bacteria</taxon>
        <taxon>Bacillati</taxon>
        <taxon>Bacillota</taxon>
        <taxon>Clostridia</taxon>
        <taxon>Eubacteriales</taxon>
        <taxon>Eubacteriaceae</taxon>
        <taxon>Eubacterium</taxon>
    </lineage>
</organism>
<sequence length="35" mass="3955">MNIQIIPYQTQNAAQAAEVWNQVVEDGLIMCYSVL</sequence>
<name>A0A173RKC2_EUBRA</name>
<proteinExistence type="predicted"/>
<accession>A0A173RKC2</accession>
<protein>
    <submittedName>
        <fullName evidence="1">Uncharacterized protein</fullName>
    </submittedName>
</protein>
<dbReference type="STRING" id="39490.ERS852448_00461"/>
<dbReference type="AlphaFoldDB" id="A0A173RKC2"/>
<dbReference type="EMBL" id="CYYA01000002">
    <property type="protein sequence ID" value="CUM78217.1"/>
    <property type="molecule type" value="Genomic_DNA"/>
</dbReference>
<dbReference type="Proteomes" id="UP000095492">
    <property type="component" value="Unassembled WGS sequence"/>
</dbReference>
<gene>
    <name evidence="1" type="ORF">ERS852448_00461</name>
</gene>
<reference evidence="1 2" key="1">
    <citation type="submission" date="2015-09" db="EMBL/GenBank/DDBJ databases">
        <authorList>
            <consortium name="Pathogen Informatics"/>
        </authorList>
    </citation>
    <scope>NUCLEOTIDE SEQUENCE [LARGE SCALE GENOMIC DNA]</scope>
    <source>
        <strain evidence="1 2">2789STDY5608891</strain>
    </source>
</reference>
<evidence type="ECO:0000313" key="1">
    <source>
        <dbReference type="EMBL" id="CUM78217.1"/>
    </source>
</evidence>